<organism evidence="2 3">
    <name type="scientific">Trichoderma asperellum</name>
    <name type="common">Filamentous fungus</name>
    <dbReference type="NCBI Taxonomy" id="101201"/>
    <lineage>
        <taxon>Eukaryota</taxon>
        <taxon>Fungi</taxon>
        <taxon>Dikarya</taxon>
        <taxon>Ascomycota</taxon>
        <taxon>Pezizomycotina</taxon>
        <taxon>Sordariomycetes</taxon>
        <taxon>Hypocreomycetidae</taxon>
        <taxon>Hypocreales</taxon>
        <taxon>Hypocreaceae</taxon>
        <taxon>Trichoderma</taxon>
    </lineage>
</organism>
<protein>
    <submittedName>
        <fullName evidence="2">Uncharacterized protein</fullName>
    </submittedName>
</protein>
<feature type="compositionally biased region" description="Polar residues" evidence="1">
    <location>
        <begin position="12"/>
        <end position="28"/>
    </location>
</feature>
<dbReference type="EMBL" id="BLZH01000003">
    <property type="protein sequence ID" value="GFP53828.1"/>
    <property type="molecule type" value="Genomic_DNA"/>
</dbReference>
<dbReference type="AlphaFoldDB" id="A0A6V8QRY9"/>
<dbReference type="OrthoDB" id="4890537at2759"/>
<accession>A0A6V8QRY9</accession>
<dbReference type="Proteomes" id="UP000517252">
    <property type="component" value="Unassembled WGS sequence"/>
</dbReference>
<sequence length="173" mass="18381">MLPYPTSVVLPQESNGPRSPKTLTQNTAGRIRDPSKTVINALEDPLLPGSDWEFIPYEGKAGTETIGSQTTATNVDAARINNTTGHAQSGLSEPNVEALNALGGDSASHSHKASRFATAYANVDETSNSNMTASCHNPECKDPYSPVSGPSAAVVVSYMESWAEENINKMDKE</sequence>
<evidence type="ECO:0000313" key="3">
    <source>
        <dbReference type="Proteomes" id="UP000517252"/>
    </source>
</evidence>
<proteinExistence type="predicted"/>
<reference evidence="2 3" key="1">
    <citation type="submission" date="2020-07" db="EMBL/GenBank/DDBJ databases">
        <title>Trichoderma asperellum IC-1 whole genome shotgun sequence.</title>
        <authorList>
            <person name="Kanamasa S."/>
            <person name="Takahashi H."/>
        </authorList>
    </citation>
    <scope>NUCLEOTIDE SEQUENCE [LARGE SCALE GENOMIC DNA]</scope>
    <source>
        <strain evidence="2 3">IC-1</strain>
    </source>
</reference>
<name>A0A6V8QRY9_TRIAP</name>
<comment type="caution">
    <text evidence="2">The sequence shown here is derived from an EMBL/GenBank/DDBJ whole genome shotgun (WGS) entry which is preliminary data.</text>
</comment>
<evidence type="ECO:0000313" key="2">
    <source>
        <dbReference type="EMBL" id="GFP53828.1"/>
    </source>
</evidence>
<gene>
    <name evidence="2" type="ORF">TASIC1_0003020600</name>
</gene>
<feature type="region of interest" description="Disordered" evidence="1">
    <location>
        <begin position="1"/>
        <end position="28"/>
    </location>
</feature>
<evidence type="ECO:0000256" key="1">
    <source>
        <dbReference type="SAM" id="MobiDB-lite"/>
    </source>
</evidence>